<sequence length="239" mass="26815">MAFDPKPKHKGQRLCFIAGILSDSPSESHVLGLHVFTGGKKQVKDYHGMFHHRYYVDWFSGLLDQLDAIGKTGVVIVLDNASYHKGLPDNTPKGSWAKDRLLQACNSYGIMATGDDRCYIDVGHKVKAHIKAHARPVIMAMAEARGHTLIELLWAYVKGRVGRQYTTSTTFADVRARLDSAFDSIPSEIIFKCIIDDISSYNVECDASCYTNALALLDQRMREENRMEKQMNCSEQVVV</sequence>
<dbReference type="OrthoDB" id="78393at2759"/>
<dbReference type="AlphaFoldDB" id="A0A1V9YI88"/>
<name>A0A1V9YI88_ACHHY</name>
<proteinExistence type="predicted"/>
<keyword evidence="2" id="KW-1185">Reference proteome</keyword>
<accession>A0A1V9YI88</accession>
<dbReference type="Proteomes" id="UP000243579">
    <property type="component" value="Unassembled WGS sequence"/>
</dbReference>
<dbReference type="GO" id="GO:0003676">
    <property type="term" value="F:nucleic acid binding"/>
    <property type="evidence" value="ECO:0007669"/>
    <property type="project" value="InterPro"/>
</dbReference>
<reference evidence="1 2" key="1">
    <citation type="journal article" date="2014" name="Genome Biol. Evol.">
        <title>The secreted proteins of Achlya hypogyna and Thraustotheca clavata identify the ancestral oomycete secretome and reveal gene acquisitions by horizontal gene transfer.</title>
        <authorList>
            <person name="Misner I."/>
            <person name="Blouin N."/>
            <person name="Leonard G."/>
            <person name="Richards T.A."/>
            <person name="Lane C.E."/>
        </authorList>
    </citation>
    <scope>NUCLEOTIDE SEQUENCE [LARGE SCALE GENOMIC DNA]</scope>
    <source>
        <strain evidence="1 2">ATCC 48635</strain>
    </source>
</reference>
<dbReference type="Gene3D" id="3.30.420.10">
    <property type="entry name" value="Ribonuclease H-like superfamily/Ribonuclease H"/>
    <property type="match status" value="1"/>
</dbReference>
<evidence type="ECO:0000313" key="1">
    <source>
        <dbReference type="EMBL" id="OQR85420.1"/>
    </source>
</evidence>
<evidence type="ECO:0008006" key="3">
    <source>
        <dbReference type="Google" id="ProtNLM"/>
    </source>
</evidence>
<gene>
    <name evidence="1" type="ORF">ACHHYP_20577</name>
</gene>
<organism evidence="1 2">
    <name type="scientific">Achlya hypogyna</name>
    <name type="common">Oomycete</name>
    <name type="synonym">Protoachlya hypogyna</name>
    <dbReference type="NCBI Taxonomy" id="1202772"/>
    <lineage>
        <taxon>Eukaryota</taxon>
        <taxon>Sar</taxon>
        <taxon>Stramenopiles</taxon>
        <taxon>Oomycota</taxon>
        <taxon>Saprolegniomycetes</taxon>
        <taxon>Saprolegniales</taxon>
        <taxon>Achlyaceae</taxon>
        <taxon>Achlya</taxon>
    </lineage>
</organism>
<dbReference type="PANTHER" id="PTHR33939:SF1">
    <property type="entry name" value="DUF4371 DOMAIN-CONTAINING PROTEIN"/>
    <property type="match status" value="1"/>
</dbReference>
<dbReference type="EMBL" id="JNBR01001686">
    <property type="protein sequence ID" value="OQR85420.1"/>
    <property type="molecule type" value="Genomic_DNA"/>
</dbReference>
<comment type="caution">
    <text evidence="1">The sequence shown here is derived from an EMBL/GenBank/DDBJ whole genome shotgun (WGS) entry which is preliminary data.</text>
</comment>
<dbReference type="PANTHER" id="PTHR33939">
    <property type="entry name" value="PROTEIN CBG22215"/>
    <property type="match status" value="1"/>
</dbReference>
<dbReference type="InterPro" id="IPR036397">
    <property type="entry name" value="RNaseH_sf"/>
</dbReference>
<protein>
    <recommendedName>
        <fullName evidence="3">Tc1-like transposase DDE domain-containing protein</fullName>
    </recommendedName>
</protein>
<evidence type="ECO:0000313" key="2">
    <source>
        <dbReference type="Proteomes" id="UP000243579"/>
    </source>
</evidence>